<dbReference type="OrthoDB" id="9046151at2"/>
<dbReference type="Pfam" id="PF00496">
    <property type="entry name" value="SBP_bac_5"/>
    <property type="match status" value="1"/>
</dbReference>
<feature type="chain" id="PRO_5039674494" evidence="1">
    <location>
        <begin position="23"/>
        <end position="543"/>
    </location>
</feature>
<dbReference type="EMBL" id="FOLM01000001">
    <property type="protein sequence ID" value="SFB90276.1"/>
    <property type="molecule type" value="Genomic_DNA"/>
</dbReference>
<keyword evidence="1" id="KW-0732">Signal</keyword>
<dbReference type="PROSITE" id="PS51257">
    <property type="entry name" value="PROKAR_LIPOPROTEIN"/>
    <property type="match status" value="1"/>
</dbReference>
<dbReference type="GO" id="GO:0042597">
    <property type="term" value="C:periplasmic space"/>
    <property type="evidence" value="ECO:0007669"/>
    <property type="project" value="UniProtKB-ARBA"/>
</dbReference>
<accession>A0A1I1EUG7</accession>
<evidence type="ECO:0000313" key="4">
    <source>
        <dbReference type="Proteomes" id="UP000199207"/>
    </source>
</evidence>
<dbReference type="Gene3D" id="3.40.190.10">
    <property type="entry name" value="Periplasmic binding protein-like II"/>
    <property type="match status" value="1"/>
</dbReference>
<reference evidence="3 4" key="1">
    <citation type="submission" date="2016-10" db="EMBL/GenBank/DDBJ databases">
        <authorList>
            <person name="de Groot N.N."/>
        </authorList>
    </citation>
    <scope>NUCLEOTIDE SEQUENCE [LARGE SCALE GENOMIC DNA]</scope>
    <source>
        <strain evidence="3 4">CGMCC 4.5739</strain>
    </source>
</reference>
<dbReference type="Gene3D" id="3.90.76.10">
    <property type="entry name" value="Dipeptide-binding Protein, Domain 1"/>
    <property type="match status" value="1"/>
</dbReference>
<dbReference type="Proteomes" id="UP000199207">
    <property type="component" value="Unassembled WGS sequence"/>
</dbReference>
<protein>
    <submittedName>
        <fullName evidence="3">Oligopeptide transport system substrate-binding protein</fullName>
    </submittedName>
</protein>
<dbReference type="GO" id="GO:0015833">
    <property type="term" value="P:peptide transport"/>
    <property type="evidence" value="ECO:0007669"/>
    <property type="project" value="TreeGrafter"/>
</dbReference>
<evidence type="ECO:0000313" key="3">
    <source>
        <dbReference type="EMBL" id="SFB90276.1"/>
    </source>
</evidence>
<dbReference type="PANTHER" id="PTHR30290:SF83">
    <property type="entry name" value="ABC TRANSPORTER SUBSTRATE-BINDING PROTEIN"/>
    <property type="match status" value="1"/>
</dbReference>
<dbReference type="PANTHER" id="PTHR30290">
    <property type="entry name" value="PERIPLASMIC BINDING COMPONENT OF ABC TRANSPORTER"/>
    <property type="match status" value="1"/>
</dbReference>
<dbReference type="SUPFAM" id="SSF53850">
    <property type="entry name" value="Periplasmic binding protein-like II"/>
    <property type="match status" value="1"/>
</dbReference>
<dbReference type="Gene3D" id="3.10.105.10">
    <property type="entry name" value="Dipeptide-binding Protein, Domain 3"/>
    <property type="match status" value="1"/>
</dbReference>
<evidence type="ECO:0000259" key="2">
    <source>
        <dbReference type="Pfam" id="PF00496"/>
    </source>
</evidence>
<dbReference type="GO" id="GO:1904680">
    <property type="term" value="F:peptide transmembrane transporter activity"/>
    <property type="evidence" value="ECO:0007669"/>
    <property type="project" value="TreeGrafter"/>
</dbReference>
<keyword evidence="4" id="KW-1185">Reference proteome</keyword>
<organism evidence="3 4">
    <name type="scientific">Streptomyces aidingensis</name>
    <dbReference type="NCBI Taxonomy" id="910347"/>
    <lineage>
        <taxon>Bacteria</taxon>
        <taxon>Bacillati</taxon>
        <taxon>Actinomycetota</taxon>
        <taxon>Actinomycetes</taxon>
        <taxon>Kitasatosporales</taxon>
        <taxon>Streptomycetaceae</taxon>
        <taxon>Streptomyces</taxon>
    </lineage>
</organism>
<dbReference type="RefSeq" id="WP_093836872.1">
    <property type="nucleotide sequence ID" value="NZ_FOLM01000001.1"/>
</dbReference>
<proteinExistence type="predicted"/>
<dbReference type="PIRSF" id="PIRSF002741">
    <property type="entry name" value="MppA"/>
    <property type="match status" value="1"/>
</dbReference>
<sequence>MRGARSAKWVTGAIVVALAASACGSGDDGSGGGSGLGYDATGKVIGESAEPQKGLIPSDTMEAIGHEVIGALWTGLIKTDPATGEIIYMNAESITTEDSRTWTVTLKDGWTFHDGTPVTADSYVKAWNWAAHIENNQQNSSWFSDIAGYADVHPAEGEPTAETMSGLKAVDEHTFTIELTQPLAYFNYKLEYNPFFPLPESFYEDPAAAAENPVGNGPYRFVSWEHNKFIDVEKWDEYQGPDAAQNEGVVFLNYADSDAAYQDLLSDNIDYVRQVSPNNLAKFEQDLGERAINLPYAAIQTVNFAFYTDQWKDIDVRVLQGLSMAIDRETITSTVLQGTRVPATGWVAKGVMGYEDGACGPYCTYDPETAEELIELGGGVPGNAISLQYNADGGHKEWVEAVCNSIRQAVGVECTSDAKPTFQEDLDARDNKQVKSMYRSGWGMDYPFNGNFLRDLYGTTSAGNKGGFSDKIFDELVAEADAAPTVEESAALYRAAEERLAETFPAIPLWYYEVQSGHSTKVDNVAFDLYGHPILTDITVTGR</sequence>
<dbReference type="GO" id="GO:0043190">
    <property type="term" value="C:ATP-binding cassette (ABC) transporter complex"/>
    <property type="evidence" value="ECO:0007669"/>
    <property type="project" value="InterPro"/>
</dbReference>
<feature type="domain" description="Solute-binding protein family 5" evidence="2">
    <location>
        <begin position="91"/>
        <end position="463"/>
    </location>
</feature>
<feature type="signal peptide" evidence="1">
    <location>
        <begin position="1"/>
        <end position="22"/>
    </location>
</feature>
<dbReference type="InterPro" id="IPR030678">
    <property type="entry name" value="Peptide/Ni-bd"/>
</dbReference>
<gene>
    <name evidence="3" type="ORF">SAMN05421773_101453</name>
</gene>
<dbReference type="AlphaFoldDB" id="A0A1I1EUG7"/>
<evidence type="ECO:0000256" key="1">
    <source>
        <dbReference type="SAM" id="SignalP"/>
    </source>
</evidence>
<dbReference type="CDD" id="cd00995">
    <property type="entry name" value="PBP2_NikA_DppA_OppA_like"/>
    <property type="match status" value="1"/>
</dbReference>
<name>A0A1I1EUG7_9ACTN</name>
<dbReference type="InterPro" id="IPR000914">
    <property type="entry name" value="SBP_5_dom"/>
</dbReference>
<dbReference type="InterPro" id="IPR039424">
    <property type="entry name" value="SBP_5"/>
</dbReference>
<dbReference type="STRING" id="910347.SAMN05421773_101453"/>